<organism evidence="7 8">
    <name type="scientific">Roseofilum reptotaenium AO1-A</name>
    <dbReference type="NCBI Taxonomy" id="1925591"/>
    <lineage>
        <taxon>Bacteria</taxon>
        <taxon>Bacillati</taxon>
        <taxon>Cyanobacteriota</taxon>
        <taxon>Cyanophyceae</taxon>
        <taxon>Desertifilales</taxon>
        <taxon>Desertifilaceae</taxon>
        <taxon>Roseofilum</taxon>
    </lineage>
</organism>
<dbReference type="EMBL" id="MLAW01000023">
    <property type="protein sequence ID" value="OJJ24984.1"/>
    <property type="molecule type" value="Genomic_DNA"/>
</dbReference>
<evidence type="ECO:0000313" key="7">
    <source>
        <dbReference type="EMBL" id="OJJ24984.1"/>
    </source>
</evidence>
<name>A0A1L9QQN3_9CYAN</name>
<feature type="transmembrane region" description="Helical" evidence="5">
    <location>
        <begin position="30"/>
        <end position="57"/>
    </location>
</feature>
<evidence type="ECO:0000313" key="8">
    <source>
        <dbReference type="Proteomes" id="UP000183940"/>
    </source>
</evidence>
<evidence type="ECO:0000256" key="3">
    <source>
        <dbReference type="ARBA" id="ARBA00022989"/>
    </source>
</evidence>
<protein>
    <recommendedName>
        <fullName evidence="6">TM2 domain-containing protein</fullName>
    </recommendedName>
</protein>
<evidence type="ECO:0000256" key="4">
    <source>
        <dbReference type="ARBA" id="ARBA00023136"/>
    </source>
</evidence>
<gene>
    <name evidence="7" type="ORF">BI308_13985</name>
</gene>
<keyword evidence="8" id="KW-1185">Reference proteome</keyword>
<dbReference type="Pfam" id="PF05154">
    <property type="entry name" value="TM2"/>
    <property type="match status" value="1"/>
</dbReference>
<keyword evidence="2 5" id="KW-0812">Transmembrane</keyword>
<feature type="domain" description="TM2" evidence="6">
    <location>
        <begin position="3"/>
        <end position="51"/>
    </location>
</feature>
<evidence type="ECO:0000259" key="6">
    <source>
        <dbReference type="Pfam" id="PF05154"/>
    </source>
</evidence>
<comment type="subcellular location">
    <subcellularLocation>
        <location evidence="1">Membrane</location>
        <topology evidence="1">Multi-pass membrane protein</topology>
    </subcellularLocation>
</comment>
<dbReference type="InterPro" id="IPR050932">
    <property type="entry name" value="TM2D1-3-like"/>
</dbReference>
<dbReference type="PANTHER" id="PTHR21016:SF25">
    <property type="entry name" value="TM2 DOMAIN-CONTAINING PROTEIN DDB_G0277895-RELATED"/>
    <property type="match status" value="1"/>
</dbReference>
<sequence length="160" mass="17676">MNKVSTTYLLWLLGMFGANGIHRLYNGKIATGILWCCTFGLFGIGQFIDLIFIPGMVDEYNLKYRLKHGLSPTGVPLSPQTIPCEVVEVTEKQAPEPTKVKLVKAAAARGGEISVTQAVVDTGLDFDEVENLLLEMLKKGYVTVDNHPQTGVVLYRFEEL</sequence>
<dbReference type="PANTHER" id="PTHR21016">
    <property type="entry name" value="BETA-AMYLOID BINDING PROTEIN-RELATED"/>
    <property type="match status" value="1"/>
</dbReference>
<dbReference type="GO" id="GO:0016020">
    <property type="term" value="C:membrane"/>
    <property type="evidence" value="ECO:0007669"/>
    <property type="project" value="UniProtKB-SubCell"/>
</dbReference>
<dbReference type="Proteomes" id="UP000183940">
    <property type="component" value="Unassembled WGS sequence"/>
</dbReference>
<reference evidence="7" key="1">
    <citation type="submission" date="2016-10" db="EMBL/GenBank/DDBJ databases">
        <title>CRISPR-Cas defence system in Roseofilum reptotaenium: evidence of a bacteriophage-cyanobacterium arms race in the coral black band disease.</title>
        <authorList>
            <person name="Buerger P."/>
            <person name="Wood-Charlson E.M."/>
            <person name="Weynberg K.D."/>
            <person name="Willis B."/>
            <person name="Van Oppen M.J."/>
        </authorList>
    </citation>
    <scope>NUCLEOTIDE SEQUENCE [LARGE SCALE GENOMIC DNA]</scope>
    <source>
        <strain evidence="7">AO1-A</strain>
    </source>
</reference>
<evidence type="ECO:0000256" key="5">
    <source>
        <dbReference type="SAM" id="Phobius"/>
    </source>
</evidence>
<evidence type="ECO:0000256" key="2">
    <source>
        <dbReference type="ARBA" id="ARBA00022692"/>
    </source>
</evidence>
<evidence type="ECO:0000256" key="1">
    <source>
        <dbReference type="ARBA" id="ARBA00004141"/>
    </source>
</evidence>
<accession>A0A1L9QQN3</accession>
<proteinExistence type="predicted"/>
<dbReference type="STRING" id="1925591.BI308_13985"/>
<dbReference type="InterPro" id="IPR007829">
    <property type="entry name" value="TM2"/>
</dbReference>
<keyword evidence="3 5" id="KW-1133">Transmembrane helix</keyword>
<keyword evidence="4 5" id="KW-0472">Membrane</keyword>
<dbReference type="AlphaFoldDB" id="A0A1L9QQN3"/>
<comment type="caution">
    <text evidence="7">The sequence shown here is derived from an EMBL/GenBank/DDBJ whole genome shotgun (WGS) entry which is preliminary data.</text>
</comment>